<dbReference type="InterPro" id="IPR036830">
    <property type="entry name" value="PP_kinase_middle_dom_sf"/>
</dbReference>
<dbReference type="InterPro" id="IPR003414">
    <property type="entry name" value="PP_kinase"/>
</dbReference>
<keyword evidence="5" id="KW-0547">Nucleotide-binding</keyword>
<evidence type="ECO:0000256" key="7">
    <source>
        <dbReference type="ARBA" id="ARBA00022840"/>
    </source>
</evidence>
<evidence type="ECO:0000259" key="9">
    <source>
        <dbReference type="Pfam" id="PF02503"/>
    </source>
</evidence>
<dbReference type="Pfam" id="PF17941">
    <property type="entry name" value="PP_kinase_C_1"/>
    <property type="match status" value="1"/>
</dbReference>
<accession>A0A6J6QZA6</accession>
<evidence type="ECO:0000259" key="11">
    <source>
        <dbReference type="Pfam" id="PF13090"/>
    </source>
</evidence>
<dbReference type="SUPFAM" id="SSF56024">
    <property type="entry name" value="Phospholipase D/nuclease"/>
    <property type="match status" value="2"/>
</dbReference>
<dbReference type="HAMAP" id="MF_00347">
    <property type="entry name" value="Polyphosphate_kinase"/>
    <property type="match status" value="1"/>
</dbReference>
<dbReference type="Pfam" id="PF02503">
    <property type="entry name" value="PP_kinase"/>
    <property type="match status" value="1"/>
</dbReference>
<keyword evidence="8" id="KW-0460">Magnesium</keyword>
<dbReference type="Pfam" id="PF13090">
    <property type="entry name" value="PP_kinase_C"/>
    <property type="match status" value="1"/>
</dbReference>
<dbReference type="PANTHER" id="PTHR30218">
    <property type="entry name" value="POLYPHOSPHATE KINASE"/>
    <property type="match status" value="1"/>
</dbReference>
<evidence type="ECO:0000256" key="5">
    <source>
        <dbReference type="ARBA" id="ARBA00022741"/>
    </source>
</evidence>
<dbReference type="InterPro" id="IPR041108">
    <property type="entry name" value="PP_kinase_C_1"/>
</dbReference>
<name>A0A6J6QZA6_9ZZZZ</name>
<evidence type="ECO:0000256" key="3">
    <source>
        <dbReference type="ARBA" id="ARBA00022679"/>
    </source>
</evidence>
<evidence type="ECO:0000256" key="6">
    <source>
        <dbReference type="ARBA" id="ARBA00022777"/>
    </source>
</evidence>
<keyword evidence="4" id="KW-0479">Metal-binding</keyword>
<evidence type="ECO:0000259" key="12">
    <source>
        <dbReference type="Pfam" id="PF17941"/>
    </source>
</evidence>
<dbReference type="SUPFAM" id="SSF143724">
    <property type="entry name" value="PHP14-like"/>
    <property type="match status" value="1"/>
</dbReference>
<evidence type="ECO:0000256" key="4">
    <source>
        <dbReference type="ARBA" id="ARBA00022723"/>
    </source>
</evidence>
<dbReference type="NCBIfam" id="NF003921">
    <property type="entry name" value="PRK05443.2-2"/>
    <property type="match status" value="1"/>
</dbReference>
<dbReference type="EC" id="2.7.4.1" evidence="1"/>
<dbReference type="InterPro" id="IPR025198">
    <property type="entry name" value="PPK_N_dom"/>
</dbReference>
<feature type="domain" description="Polyphosphate kinase C-terminal" evidence="12">
    <location>
        <begin position="328"/>
        <end position="495"/>
    </location>
</feature>
<sequence>MTGSERFLDRELSWLDFNARVLALAEDHNRPLLERAKFVAIFSSNLDEYFQVRVAALQAQADLGIGAPSAGGLDPSRTIGLLRTRVQDLVDRQSAVFTKDLAPALAEEGLHFVGWSDLGLDEQASLTARFEQEIFPILTPLAVDVAHPFPYISNLSFNLAVRVGDHDAEEERFARVKLPGTLPRFLDLDGGKRFLPIEQLVAAHLDRLFPGMEVKGYFPFRVTRDTDFALDDEADDLREAIEEVLQQRTQSNRTVRLEIDTTMPEEVRAVLRSELEIAAGAEIIVDGPLDLTGLFKISLPSRTDLSDRPWSPRTPAVLINAEAKPSNFFEILRRGDVMVHHPYDSFRTSIEAFLRQAARDPKVLAVKQTIYRTGGDESNIIQALIEAARAGKQVVALVELQARFDEEANIERAQLLEAAGVHVVYGIVGLKTHAKIVLVVRQESDGEIRRYCHVGTGNYNPTTATIYEDIGLFTACLDVGSDVSELFNHLTGYSQSVNYNRLLVAPEALRIGLRDRVRAEAAKGADGYIALKLNSLVDPDLIDELYDASRAGARVDLVVRGICCVRPQVPGLSENIFVRSIVGRYLEHSRIYRFGSDPATADYLIGSADWMQRNLDRRVETLCSIVDETSRARLEEILKIDLDENGLAWTLDSEGDWHRSPITDGFDTQLRFRELAEVRANRSS</sequence>
<dbReference type="Gene3D" id="3.30.870.10">
    <property type="entry name" value="Endonuclease Chain A"/>
    <property type="match status" value="2"/>
</dbReference>
<feature type="domain" description="Polyphosphate kinase C-terminal" evidence="11">
    <location>
        <begin position="502"/>
        <end position="660"/>
    </location>
</feature>
<dbReference type="InterPro" id="IPR036832">
    <property type="entry name" value="PPK_N_dom_sf"/>
</dbReference>
<dbReference type="Gene3D" id="3.30.1840.10">
    <property type="entry name" value="Polyphosphate kinase middle domain"/>
    <property type="match status" value="1"/>
</dbReference>
<gene>
    <name evidence="13" type="ORF">UFOPK2683_00183</name>
</gene>
<evidence type="ECO:0000313" key="13">
    <source>
        <dbReference type="EMBL" id="CAB4714305.1"/>
    </source>
</evidence>
<dbReference type="CDD" id="cd09165">
    <property type="entry name" value="PLDc_PaPPK1_C1_like"/>
    <property type="match status" value="1"/>
</dbReference>
<evidence type="ECO:0000256" key="2">
    <source>
        <dbReference type="ARBA" id="ARBA00022553"/>
    </source>
</evidence>
<keyword evidence="2" id="KW-0597">Phosphoprotein</keyword>
<dbReference type="GO" id="GO:0006799">
    <property type="term" value="P:polyphosphate biosynthetic process"/>
    <property type="evidence" value="ECO:0007669"/>
    <property type="project" value="InterPro"/>
</dbReference>
<evidence type="ECO:0000256" key="8">
    <source>
        <dbReference type="ARBA" id="ARBA00022842"/>
    </source>
</evidence>
<dbReference type="Pfam" id="PF13089">
    <property type="entry name" value="PP_kinase_N"/>
    <property type="match status" value="1"/>
</dbReference>
<dbReference type="EMBL" id="CAEZYK010000005">
    <property type="protein sequence ID" value="CAB4714305.1"/>
    <property type="molecule type" value="Genomic_DNA"/>
</dbReference>
<dbReference type="GO" id="GO:0046872">
    <property type="term" value="F:metal ion binding"/>
    <property type="evidence" value="ECO:0007669"/>
    <property type="project" value="UniProtKB-KW"/>
</dbReference>
<keyword evidence="3" id="KW-0808">Transferase</keyword>
<proteinExistence type="inferred from homology"/>
<dbReference type="SUPFAM" id="SSF140356">
    <property type="entry name" value="PPK N-terminal domain-like"/>
    <property type="match status" value="1"/>
</dbReference>
<dbReference type="InterPro" id="IPR025200">
    <property type="entry name" value="PPK_C_dom2"/>
</dbReference>
<keyword evidence="7" id="KW-0067">ATP-binding</keyword>
<dbReference type="PIRSF" id="PIRSF015589">
    <property type="entry name" value="PP_kinase"/>
    <property type="match status" value="1"/>
</dbReference>
<dbReference type="InterPro" id="IPR024953">
    <property type="entry name" value="PP_kinase_middle"/>
</dbReference>
<protein>
    <recommendedName>
        <fullName evidence="1">ATP-polyphosphate phosphotransferase</fullName>
        <ecNumber evidence="1">2.7.4.1</ecNumber>
    </recommendedName>
</protein>
<dbReference type="NCBIfam" id="TIGR03705">
    <property type="entry name" value="poly_P_kin"/>
    <property type="match status" value="1"/>
</dbReference>
<reference evidence="13" key="1">
    <citation type="submission" date="2020-05" db="EMBL/GenBank/DDBJ databases">
        <authorList>
            <person name="Chiriac C."/>
            <person name="Salcher M."/>
            <person name="Ghai R."/>
            <person name="Kavagutti S V."/>
        </authorList>
    </citation>
    <scope>NUCLEOTIDE SEQUENCE</scope>
</reference>
<feature type="domain" description="Polyphosphate kinase middle" evidence="9">
    <location>
        <begin position="122"/>
        <end position="297"/>
    </location>
</feature>
<dbReference type="GO" id="GO:0005524">
    <property type="term" value="F:ATP binding"/>
    <property type="evidence" value="ECO:0007669"/>
    <property type="project" value="UniProtKB-KW"/>
</dbReference>
<keyword evidence="6" id="KW-0418">Kinase</keyword>
<organism evidence="13">
    <name type="scientific">freshwater metagenome</name>
    <dbReference type="NCBI Taxonomy" id="449393"/>
    <lineage>
        <taxon>unclassified sequences</taxon>
        <taxon>metagenomes</taxon>
        <taxon>ecological metagenomes</taxon>
    </lineage>
</organism>
<dbReference type="AlphaFoldDB" id="A0A6J6QZA6"/>
<evidence type="ECO:0000256" key="1">
    <source>
        <dbReference type="ARBA" id="ARBA00012960"/>
    </source>
</evidence>
<dbReference type="GO" id="GO:0008976">
    <property type="term" value="F:polyphosphate kinase activity"/>
    <property type="evidence" value="ECO:0007669"/>
    <property type="project" value="UniProtKB-EC"/>
</dbReference>
<dbReference type="Gene3D" id="1.20.58.310">
    <property type="entry name" value="Polyphosphate kinase N-terminal domain"/>
    <property type="match status" value="1"/>
</dbReference>
<dbReference type="FunFam" id="3.30.870.10:FF:000001">
    <property type="entry name" value="Polyphosphate kinase"/>
    <property type="match status" value="1"/>
</dbReference>
<dbReference type="GO" id="GO:0009358">
    <property type="term" value="C:polyphosphate kinase complex"/>
    <property type="evidence" value="ECO:0007669"/>
    <property type="project" value="InterPro"/>
</dbReference>
<evidence type="ECO:0000259" key="10">
    <source>
        <dbReference type="Pfam" id="PF13089"/>
    </source>
</evidence>
<feature type="domain" description="Polyphosphate kinase N-terminal" evidence="10">
    <location>
        <begin position="7"/>
        <end position="113"/>
    </location>
</feature>
<dbReference type="PANTHER" id="PTHR30218:SF0">
    <property type="entry name" value="POLYPHOSPHATE KINASE"/>
    <property type="match status" value="1"/>
</dbReference>
<dbReference type="NCBIfam" id="NF003918">
    <property type="entry name" value="PRK05443.1-2"/>
    <property type="match status" value="1"/>
</dbReference>